<dbReference type="InterPro" id="IPR029000">
    <property type="entry name" value="Cyclophilin-like_dom_sf"/>
</dbReference>
<organism evidence="6 7">
    <name type="scientific">Anisodus tanguticus</name>
    <dbReference type="NCBI Taxonomy" id="243964"/>
    <lineage>
        <taxon>Eukaryota</taxon>
        <taxon>Viridiplantae</taxon>
        <taxon>Streptophyta</taxon>
        <taxon>Embryophyta</taxon>
        <taxon>Tracheophyta</taxon>
        <taxon>Spermatophyta</taxon>
        <taxon>Magnoliopsida</taxon>
        <taxon>eudicotyledons</taxon>
        <taxon>Gunneridae</taxon>
        <taxon>Pentapetalae</taxon>
        <taxon>asterids</taxon>
        <taxon>lamiids</taxon>
        <taxon>Solanales</taxon>
        <taxon>Solanaceae</taxon>
        <taxon>Solanoideae</taxon>
        <taxon>Hyoscyameae</taxon>
        <taxon>Anisodus</taxon>
    </lineage>
</organism>
<protein>
    <recommendedName>
        <fullName evidence="5">PPIase cyclophilin-type domain-containing protein</fullName>
    </recommendedName>
</protein>
<dbReference type="GO" id="GO:0003755">
    <property type="term" value="F:peptidyl-prolyl cis-trans isomerase activity"/>
    <property type="evidence" value="ECO:0007669"/>
    <property type="project" value="InterPro"/>
</dbReference>
<accession>A0AAE1UMX9</accession>
<comment type="caution">
    <text evidence="6">The sequence shown here is derived from an EMBL/GenBank/DDBJ whole genome shotgun (WGS) entry which is preliminary data.</text>
</comment>
<dbReference type="AlphaFoldDB" id="A0AAE1UMX9"/>
<evidence type="ECO:0000313" key="6">
    <source>
        <dbReference type="EMBL" id="KAK4336682.1"/>
    </source>
</evidence>
<dbReference type="PRINTS" id="PR00153">
    <property type="entry name" value="CSAPPISMRASE"/>
</dbReference>
<dbReference type="PANTHER" id="PTHR45625">
    <property type="entry name" value="PEPTIDYL-PROLYL CIS-TRANS ISOMERASE-RELATED"/>
    <property type="match status" value="1"/>
</dbReference>
<dbReference type="GO" id="GO:0071013">
    <property type="term" value="C:catalytic step 2 spliceosome"/>
    <property type="evidence" value="ECO:0007669"/>
    <property type="project" value="TreeGrafter"/>
</dbReference>
<dbReference type="PROSITE" id="PS50072">
    <property type="entry name" value="CSA_PPIASE_2"/>
    <property type="match status" value="1"/>
</dbReference>
<dbReference type="FunFam" id="2.40.100.10:FF:000108">
    <property type="entry name" value="Peptidyl-prolyl cis-trans isomerase, putative"/>
    <property type="match status" value="1"/>
</dbReference>
<dbReference type="EMBL" id="JAVYJV010000105">
    <property type="protein sequence ID" value="KAK4336682.1"/>
    <property type="molecule type" value="Genomic_DNA"/>
</dbReference>
<evidence type="ECO:0000256" key="1">
    <source>
        <dbReference type="ARBA" id="ARBA00004123"/>
    </source>
</evidence>
<dbReference type="InterPro" id="IPR044666">
    <property type="entry name" value="Cyclophilin_A-like"/>
</dbReference>
<name>A0AAE1UMX9_9SOLA</name>
<keyword evidence="3" id="KW-0539">Nucleus</keyword>
<dbReference type="InterPro" id="IPR020892">
    <property type="entry name" value="Cyclophilin-type_PPIase_CS"/>
</dbReference>
<keyword evidence="2" id="KW-0143">Chaperone</keyword>
<feature type="region of interest" description="Disordered" evidence="4">
    <location>
        <begin position="193"/>
        <end position="241"/>
    </location>
</feature>
<evidence type="ECO:0000313" key="7">
    <source>
        <dbReference type="Proteomes" id="UP001291623"/>
    </source>
</evidence>
<comment type="subcellular location">
    <subcellularLocation>
        <location evidence="1">Nucleus</location>
    </subcellularLocation>
</comment>
<dbReference type="GO" id="GO:0006457">
    <property type="term" value="P:protein folding"/>
    <property type="evidence" value="ECO:0007669"/>
    <property type="project" value="InterPro"/>
</dbReference>
<dbReference type="SUPFAM" id="SSF50891">
    <property type="entry name" value="Cyclophilin-like"/>
    <property type="match status" value="1"/>
</dbReference>
<evidence type="ECO:0000256" key="2">
    <source>
        <dbReference type="ARBA" id="ARBA00023186"/>
    </source>
</evidence>
<reference evidence="6" key="1">
    <citation type="submission" date="2023-12" db="EMBL/GenBank/DDBJ databases">
        <title>Genome assembly of Anisodus tanguticus.</title>
        <authorList>
            <person name="Wang Y.-J."/>
        </authorList>
    </citation>
    <scope>NUCLEOTIDE SEQUENCE</scope>
    <source>
        <strain evidence="6">KB-2021</strain>
        <tissue evidence="6">Leaf</tissue>
    </source>
</reference>
<dbReference type="Proteomes" id="UP001291623">
    <property type="component" value="Unassembled WGS sequence"/>
</dbReference>
<keyword evidence="7" id="KW-1185">Reference proteome</keyword>
<dbReference type="PROSITE" id="PS00170">
    <property type="entry name" value="CSA_PPIASE_1"/>
    <property type="match status" value="1"/>
</dbReference>
<dbReference type="InterPro" id="IPR002130">
    <property type="entry name" value="Cyclophilin-type_PPIase_dom"/>
</dbReference>
<feature type="compositionally biased region" description="Basic and acidic residues" evidence="4">
    <location>
        <begin position="197"/>
        <end position="226"/>
    </location>
</feature>
<dbReference type="Pfam" id="PF00160">
    <property type="entry name" value="Pro_isomerase"/>
    <property type="match status" value="1"/>
</dbReference>
<sequence>MEGYYNNTIFHRVVKDFIVQGGDATGTGLGGESIYGEPFKDEFHSRLKFGRRGLVALANAGKDDNSSQFFFTMGAAPELQNKHTIFGKVTGTTIFNMLKLQEGIVDQNERPEFPQRIISIEILKNPFDDIVPREIKQDKKVEKKKVESKSKATKDFKLLSFGDEAEEEEENLDLVLKSDFKIKKSYVPDLVEDAESTDDKNKEKSQENKEEKNTKKIIESFDKENSSSEDEYEKEKKKMEQVKSEIEKLKKEVIIMKKKDKIDDQKKKKSDSLVELEKNNEKFKRNFSSGSKREQQTDKSFDKIDFVRLKKNLNLI</sequence>
<dbReference type="PANTHER" id="PTHR45625:SF6">
    <property type="entry name" value="SPLICEOSOME-ASSOCIATED PROTEIN CWC27 HOMOLOG"/>
    <property type="match status" value="1"/>
</dbReference>
<proteinExistence type="predicted"/>
<evidence type="ECO:0000256" key="4">
    <source>
        <dbReference type="SAM" id="MobiDB-lite"/>
    </source>
</evidence>
<gene>
    <name evidence="6" type="ORF">RND71_044108</name>
</gene>
<dbReference type="Gene3D" id="2.40.100.10">
    <property type="entry name" value="Cyclophilin-like"/>
    <property type="match status" value="1"/>
</dbReference>
<evidence type="ECO:0000256" key="3">
    <source>
        <dbReference type="ARBA" id="ARBA00023242"/>
    </source>
</evidence>
<evidence type="ECO:0000259" key="5">
    <source>
        <dbReference type="PROSITE" id="PS50072"/>
    </source>
</evidence>
<feature type="domain" description="PPIase cyclophilin-type" evidence="5">
    <location>
        <begin position="1"/>
        <end position="122"/>
    </location>
</feature>